<accession>A0AAN6MBG9</accession>
<reference evidence="2" key="2">
    <citation type="submission" date="2023-05" db="EMBL/GenBank/DDBJ databases">
        <authorList>
            <consortium name="Lawrence Berkeley National Laboratory"/>
            <person name="Steindorff A."/>
            <person name="Hensen N."/>
            <person name="Bonometti L."/>
            <person name="Westerberg I."/>
            <person name="Brannstrom I.O."/>
            <person name="Guillou S."/>
            <person name="Cros-Aarteil S."/>
            <person name="Calhoun S."/>
            <person name="Haridas S."/>
            <person name="Kuo A."/>
            <person name="Mondo S."/>
            <person name="Pangilinan J."/>
            <person name="Riley R."/>
            <person name="Labutti K."/>
            <person name="Andreopoulos B."/>
            <person name="Lipzen A."/>
            <person name="Chen C."/>
            <person name="Yanf M."/>
            <person name="Daum C."/>
            <person name="Ng V."/>
            <person name="Clum A."/>
            <person name="Ohm R."/>
            <person name="Martin F."/>
            <person name="Silar P."/>
            <person name="Natvig D."/>
            <person name="Lalanne C."/>
            <person name="Gautier V."/>
            <person name="Ament-Velasquez S.L."/>
            <person name="Kruys A."/>
            <person name="Hutchinson M.I."/>
            <person name="Powell A.J."/>
            <person name="Barry K."/>
            <person name="Miller A.N."/>
            <person name="Grigoriev I.V."/>
            <person name="Debuchy R."/>
            <person name="Gladieux P."/>
            <person name="Thoren M.H."/>
            <person name="Johannesson H."/>
        </authorList>
    </citation>
    <scope>NUCLEOTIDE SEQUENCE</scope>
    <source>
        <strain evidence="2">CBS 103.79</strain>
    </source>
</reference>
<evidence type="ECO:0000313" key="2">
    <source>
        <dbReference type="EMBL" id="KAK3897892.1"/>
    </source>
</evidence>
<keyword evidence="3" id="KW-1185">Reference proteome</keyword>
<sequence>MSFTFSDVDVSDAENIARHVEVPAMQNGPLYRTMFPRSDTITEAGREEVVRWYCEMLEDAFQDRWESFLKGCSVDGTPVGFCGWTIMERNQPQVKANDGQTNMQPKKATWLPEAIDVDSWIAVSKALRAERDRVLKDVDNVCRLTFMAVNPSYQRQGIASMMMQRICEETDQHGRCAYVLAAPEGVPLYTKFGFRIVGYVETPQGIITSMLRPA</sequence>
<gene>
    <name evidence="2" type="ORF">C8A05DRAFT_47636</name>
</gene>
<comment type="caution">
    <text evidence="2">The sequence shown here is derived from an EMBL/GenBank/DDBJ whole genome shotgun (WGS) entry which is preliminary data.</text>
</comment>
<dbReference type="Gene3D" id="3.40.630.30">
    <property type="match status" value="1"/>
</dbReference>
<dbReference type="GO" id="GO:0016747">
    <property type="term" value="F:acyltransferase activity, transferring groups other than amino-acyl groups"/>
    <property type="evidence" value="ECO:0007669"/>
    <property type="project" value="InterPro"/>
</dbReference>
<dbReference type="InterPro" id="IPR052523">
    <property type="entry name" value="Trichothecene_AcTrans"/>
</dbReference>
<proteinExistence type="predicted"/>
<dbReference type="PROSITE" id="PS51186">
    <property type="entry name" value="GNAT"/>
    <property type="match status" value="1"/>
</dbReference>
<protein>
    <submittedName>
        <fullName evidence="2">Acyl-CoA N-acyltransferase</fullName>
    </submittedName>
</protein>
<dbReference type="PANTHER" id="PTHR42791">
    <property type="entry name" value="GNAT FAMILY ACETYLTRANSFERASE"/>
    <property type="match status" value="1"/>
</dbReference>
<name>A0AAN6MBG9_9PEZI</name>
<dbReference type="InterPro" id="IPR016181">
    <property type="entry name" value="Acyl_CoA_acyltransferase"/>
</dbReference>
<evidence type="ECO:0000259" key="1">
    <source>
        <dbReference type="PROSITE" id="PS51186"/>
    </source>
</evidence>
<evidence type="ECO:0000313" key="3">
    <source>
        <dbReference type="Proteomes" id="UP001303889"/>
    </source>
</evidence>
<feature type="domain" description="N-acetyltransferase" evidence="1">
    <location>
        <begin position="29"/>
        <end position="214"/>
    </location>
</feature>
<dbReference type="CDD" id="cd04301">
    <property type="entry name" value="NAT_SF"/>
    <property type="match status" value="1"/>
</dbReference>
<dbReference type="Proteomes" id="UP001303889">
    <property type="component" value="Unassembled WGS sequence"/>
</dbReference>
<dbReference type="PANTHER" id="PTHR42791:SF2">
    <property type="entry name" value="N-ACETYLTRANSFERASE DOMAIN-CONTAINING PROTEIN"/>
    <property type="match status" value="1"/>
</dbReference>
<dbReference type="SUPFAM" id="SSF55729">
    <property type="entry name" value="Acyl-CoA N-acyltransferases (Nat)"/>
    <property type="match status" value="1"/>
</dbReference>
<reference evidence="2" key="1">
    <citation type="journal article" date="2023" name="Mol. Phylogenet. Evol.">
        <title>Genome-scale phylogeny and comparative genomics of the fungal order Sordariales.</title>
        <authorList>
            <person name="Hensen N."/>
            <person name="Bonometti L."/>
            <person name="Westerberg I."/>
            <person name="Brannstrom I.O."/>
            <person name="Guillou S."/>
            <person name="Cros-Aarteil S."/>
            <person name="Calhoun S."/>
            <person name="Haridas S."/>
            <person name="Kuo A."/>
            <person name="Mondo S."/>
            <person name="Pangilinan J."/>
            <person name="Riley R."/>
            <person name="LaButti K."/>
            <person name="Andreopoulos B."/>
            <person name="Lipzen A."/>
            <person name="Chen C."/>
            <person name="Yan M."/>
            <person name="Daum C."/>
            <person name="Ng V."/>
            <person name="Clum A."/>
            <person name="Steindorff A."/>
            <person name="Ohm R.A."/>
            <person name="Martin F."/>
            <person name="Silar P."/>
            <person name="Natvig D.O."/>
            <person name="Lalanne C."/>
            <person name="Gautier V."/>
            <person name="Ament-Velasquez S.L."/>
            <person name="Kruys A."/>
            <person name="Hutchinson M.I."/>
            <person name="Powell A.J."/>
            <person name="Barry K."/>
            <person name="Miller A.N."/>
            <person name="Grigoriev I.V."/>
            <person name="Debuchy R."/>
            <person name="Gladieux P."/>
            <person name="Hiltunen Thoren M."/>
            <person name="Johannesson H."/>
        </authorList>
    </citation>
    <scope>NUCLEOTIDE SEQUENCE</scope>
    <source>
        <strain evidence="2">CBS 103.79</strain>
    </source>
</reference>
<organism evidence="2 3">
    <name type="scientific">Staphylotrichum tortipilum</name>
    <dbReference type="NCBI Taxonomy" id="2831512"/>
    <lineage>
        <taxon>Eukaryota</taxon>
        <taxon>Fungi</taxon>
        <taxon>Dikarya</taxon>
        <taxon>Ascomycota</taxon>
        <taxon>Pezizomycotina</taxon>
        <taxon>Sordariomycetes</taxon>
        <taxon>Sordariomycetidae</taxon>
        <taxon>Sordariales</taxon>
        <taxon>Chaetomiaceae</taxon>
        <taxon>Staphylotrichum</taxon>
    </lineage>
</organism>
<dbReference type="EMBL" id="MU856046">
    <property type="protein sequence ID" value="KAK3897892.1"/>
    <property type="molecule type" value="Genomic_DNA"/>
</dbReference>
<dbReference type="AlphaFoldDB" id="A0AAN6MBG9"/>
<dbReference type="InterPro" id="IPR000182">
    <property type="entry name" value="GNAT_dom"/>
</dbReference>
<dbReference type="Pfam" id="PF13508">
    <property type="entry name" value="Acetyltransf_7"/>
    <property type="match status" value="1"/>
</dbReference>